<feature type="transmembrane region" description="Helical" evidence="2">
    <location>
        <begin position="20"/>
        <end position="42"/>
    </location>
</feature>
<feature type="region of interest" description="Disordered" evidence="1">
    <location>
        <begin position="365"/>
        <end position="416"/>
    </location>
</feature>
<name>A0A2J6SZU4_9HELO</name>
<evidence type="ECO:0000256" key="1">
    <source>
        <dbReference type="SAM" id="MobiDB-lite"/>
    </source>
</evidence>
<evidence type="ECO:0000313" key="4">
    <source>
        <dbReference type="Proteomes" id="UP000235371"/>
    </source>
</evidence>
<accession>A0A2J6SZU4</accession>
<keyword evidence="2" id="KW-0812">Transmembrane</keyword>
<dbReference type="AlphaFoldDB" id="A0A2J6SZU4"/>
<feature type="transmembrane region" description="Helical" evidence="2">
    <location>
        <begin position="134"/>
        <end position="155"/>
    </location>
</feature>
<feature type="region of interest" description="Disordered" evidence="1">
    <location>
        <begin position="276"/>
        <end position="296"/>
    </location>
</feature>
<dbReference type="GeneID" id="36586228"/>
<evidence type="ECO:0000313" key="3">
    <source>
        <dbReference type="EMBL" id="PMD56300.1"/>
    </source>
</evidence>
<organism evidence="3 4">
    <name type="scientific">Hyaloscypha bicolor E</name>
    <dbReference type="NCBI Taxonomy" id="1095630"/>
    <lineage>
        <taxon>Eukaryota</taxon>
        <taxon>Fungi</taxon>
        <taxon>Dikarya</taxon>
        <taxon>Ascomycota</taxon>
        <taxon>Pezizomycotina</taxon>
        <taxon>Leotiomycetes</taxon>
        <taxon>Helotiales</taxon>
        <taxon>Hyaloscyphaceae</taxon>
        <taxon>Hyaloscypha</taxon>
        <taxon>Hyaloscypha bicolor</taxon>
    </lineage>
</organism>
<sequence length="416" mass="46020">MMDSVQLLSREMGTVSTPIPTAGLVISTVLSMMTMAILAVCLTRRIQATRNWSKVPLTRWLTLLIYTDSIVFTFATAIIEHGLGLNSGMDVCGASILLCIAFYLSTKLFIYYFLVEKVYIVRAVSTPRFKSKLWCFNVFGLLLPYCVVVAVNFVFRVAYFREDGTCIIGLQSKSVMPLIIFDAVLNFYLTLLFVIPLRKLYSYKNSPNSILRTITLRSFVGSLATLTSSVVNLTVLMVLKGEAAWICLMCCVADVLFSVLVLHWVTSKDKTSTASSHDQFSAQNASHIQHNKNSAGSTGPYVVDKLGVFGANKVTREGTVTTHISAQELKSMEAEERDMDLNGRVQRSSIPLGKIKVHVGRVVQVESRPRGESPTGKSELGEDISEVRRISQGGSGRSTEELVEERIPQSWLSGRT</sequence>
<keyword evidence="4" id="KW-1185">Reference proteome</keyword>
<feature type="transmembrane region" description="Helical" evidence="2">
    <location>
        <begin position="216"/>
        <end position="237"/>
    </location>
</feature>
<keyword evidence="2" id="KW-1133">Transmembrane helix</keyword>
<dbReference type="PANTHER" id="PTHR38848">
    <property type="entry name" value="G-PROTEIN COUPLED RECEPTORS FAMILY 3 PROFILE DOMAIN-CONTAINING PROTEIN"/>
    <property type="match status" value="1"/>
</dbReference>
<dbReference type="Proteomes" id="UP000235371">
    <property type="component" value="Unassembled WGS sequence"/>
</dbReference>
<feature type="transmembrane region" description="Helical" evidence="2">
    <location>
        <begin position="175"/>
        <end position="195"/>
    </location>
</feature>
<evidence type="ECO:0000256" key="2">
    <source>
        <dbReference type="SAM" id="Phobius"/>
    </source>
</evidence>
<dbReference type="InParanoid" id="A0A2J6SZU4"/>
<dbReference type="PANTHER" id="PTHR38848:SF3">
    <property type="entry name" value="G-PROTEIN COUPLED RECEPTORS FAMILY 3 PROFILE DOMAIN-CONTAINING PROTEIN"/>
    <property type="match status" value="1"/>
</dbReference>
<protein>
    <submittedName>
        <fullName evidence="3">Uncharacterized protein</fullName>
    </submittedName>
</protein>
<dbReference type="RefSeq" id="XP_024733204.1">
    <property type="nucleotide sequence ID" value="XM_024878151.1"/>
</dbReference>
<feature type="transmembrane region" description="Helical" evidence="2">
    <location>
        <begin position="63"/>
        <end position="83"/>
    </location>
</feature>
<feature type="transmembrane region" description="Helical" evidence="2">
    <location>
        <begin position="243"/>
        <end position="265"/>
    </location>
</feature>
<proteinExistence type="predicted"/>
<gene>
    <name evidence="3" type="ORF">K444DRAFT_59051</name>
</gene>
<dbReference type="EMBL" id="KZ613848">
    <property type="protein sequence ID" value="PMD56300.1"/>
    <property type="molecule type" value="Genomic_DNA"/>
</dbReference>
<keyword evidence="2" id="KW-0472">Membrane</keyword>
<dbReference type="OrthoDB" id="3210850at2759"/>
<feature type="transmembrane region" description="Helical" evidence="2">
    <location>
        <begin position="95"/>
        <end position="114"/>
    </location>
</feature>
<reference evidence="3 4" key="1">
    <citation type="submission" date="2016-04" db="EMBL/GenBank/DDBJ databases">
        <title>A degradative enzymes factory behind the ericoid mycorrhizal symbiosis.</title>
        <authorList>
            <consortium name="DOE Joint Genome Institute"/>
            <person name="Martino E."/>
            <person name="Morin E."/>
            <person name="Grelet G."/>
            <person name="Kuo A."/>
            <person name="Kohler A."/>
            <person name="Daghino S."/>
            <person name="Barry K."/>
            <person name="Choi C."/>
            <person name="Cichocki N."/>
            <person name="Clum A."/>
            <person name="Copeland A."/>
            <person name="Hainaut M."/>
            <person name="Haridas S."/>
            <person name="Labutti K."/>
            <person name="Lindquist E."/>
            <person name="Lipzen A."/>
            <person name="Khouja H.-R."/>
            <person name="Murat C."/>
            <person name="Ohm R."/>
            <person name="Olson A."/>
            <person name="Spatafora J."/>
            <person name="Veneault-Fourrey C."/>
            <person name="Henrissat B."/>
            <person name="Grigoriev I."/>
            <person name="Martin F."/>
            <person name="Perotto S."/>
        </authorList>
    </citation>
    <scope>NUCLEOTIDE SEQUENCE [LARGE SCALE GENOMIC DNA]</scope>
    <source>
        <strain evidence="3 4">E</strain>
    </source>
</reference>
<feature type="compositionally biased region" description="Basic and acidic residues" evidence="1">
    <location>
        <begin position="398"/>
        <end position="407"/>
    </location>
</feature>